<feature type="domain" description="Glycosyl transferase family 1" evidence="4">
    <location>
        <begin position="195"/>
        <end position="345"/>
    </location>
</feature>
<comment type="similarity">
    <text evidence="1">Belongs to the glycosyltransferase group 1 family. Glycosyltransferase 4 subfamily.</text>
</comment>
<dbReference type="CDD" id="cd03811">
    <property type="entry name" value="GT4_GT28_WabH-like"/>
    <property type="match status" value="1"/>
</dbReference>
<dbReference type="Pfam" id="PF00534">
    <property type="entry name" value="Glycos_transf_1"/>
    <property type="match status" value="1"/>
</dbReference>
<evidence type="ECO:0000256" key="3">
    <source>
        <dbReference type="ARBA" id="ARBA00022679"/>
    </source>
</evidence>
<evidence type="ECO:0000259" key="5">
    <source>
        <dbReference type="Pfam" id="PF13439"/>
    </source>
</evidence>
<dbReference type="RefSeq" id="WP_204977857.1">
    <property type="nucleotide sequence ID" value="NZ_JBHTII010000001.1"/>
</dbReference>
<keyword evidence="2 6" id="KW-0328">Glycosyltransferase</keyword>
<feature type="domain" description="Glycosyltransferase subfamily 4-like N-terminal" evidence="5">
    <location>
        <begin position="17"/>
        <end position="180"/>
    </location>
</feature>
<gene>
    <name evidence="6" type="ORF">ACFQ0P_07080</name>
</gene>
<dbReference type="InterPro" id="IPR028098">
    <property type="entry name" value="Glyco_trans_4-like_N"/>
</dbReference>
<dbReference type="GO" id="GO:0016757">
    <property type="term" value="F:glycosyltransferase activity"/>
    <property type="evidence" value="ECO:0007669"/>
    <property type="project" value="UniProtKB-KW"/>
</dbReference>
<sequence length="381" mass="40833">MRSSTVLVAHPGSELYGSDRVLLDSVIGLVRSGARVIVTLPEEGPLAAALRANGAEVIVAPAFVLRKRLMRPSGWGELLRTGWNGARSARSILRATRPDVLYVSTITLPLWPLLGRVRRAPVVLHVHEGEASAGRLTKSVLYAPALAAKRIIVNSSFSSTVMTSTYPRLALRSEVVLNAVPGPSEAAEPREDVSDGLRVLFVGRLSPRKGADLVVEAVRLLDARGIPTTLDIVGSTFEGYEPYEEALRTAIADAGLGDRVTLHGFQTDIWGFLERADVLVVPSRLDEPFGNTAVEGILAARPVIASDTSGLREATAGVDTAWRIAPDSAPAIADALVAIAERWPDVRERVESSRRAAADRHSPARYQATVAEIVASADDQR</sequence>
<protein>
    <submittedName>
        <fullName evidence="6">Glycosyltransferase</fullName>
        <ecNumber evidence="6">2.4.-.-</ecNumber>
    </submittedName>
</protein>
<accession>A0ABW3AHA1</accession>
<dbReference type="PANTHER" id="PTHR12526:SF640">
    <property type="entry name" value="COLANIC ACID BIOSYNTHESIS GLYCOSYLTRANSFERASE WCAL-RELATED"/>
    <property type="match status" value="1"/>
</dbReference>
<dbReference type="InterPro" id="IPR001296">
    <property type="entry name" value="Glyco_trans_1"/>
</dbReference>
<organism evidence="6 7">
    <name type="scientific">Microbacterium insulae</name>
    <dbReference type="NCBI Taxonomy" id="483014"/>
    <lineage>
        <taxon>Bacteria</taxon>
        <taxon>Bacillati</taxon>
        <taxon>Actinomycetota</taxon>
        <taxon>Actinomycetes</taxon>
        <taxon>Micrococcales</taxon>
        <taxon>Microbacteriaceae</taxon>
        <taxon>Microbacterium</taxon>
    </lineage>
</organism>
<name>A0ABW3AHA1_9MICO</name>
<dbReference type="Gene3D" id="3.40.50.2000">
    <property type="entry name" value="Glycogen Phosphorylase B"/>
    <property type="match status" value="2"/>
</dbReference>
<evidence type="ECO:0000256" key="2">
    <source>
        <dbReference type="ARBA" id="ARBA00022676"/>
    </source>
</evidence>
<dbReference type="EMBL" id="JBHTII010000001">
    <property type="protein sequence ID" value="MFD0790156.1"/>
    <property type="molecule type" value="Genomic_DNA"/>
</dbReference>
<keyword evidence="3 6" id="KW-0808">Transferase</keyword>
<proteinExistence type="inferred from homology"/>
<evidence type="ECO:0000256" key="1">
    <source>
        <dbReference type="ARBA" id="ARBA00009481"/>
    </source>
</evidence>
<evidence type="ECO:0000313" key="6">
    <source>
        <dbReference type="EMBL" id="MFD0790156.1"/>
    </source>
</evidence>
<dbReference type="SUPFAM" id="SSF53756">
    <property type="entry name" value="UDP-Glycosyltransferase/glycogen phosphorylase"/>
    <property type="match status" value="1"/>
</dbReference>
<dbReference type="EC" id="2.4.-.-" evidence="6"/>
<dbReference type="Proteomes" id="UP001597055">
    <property type="component" value="Unassembled WGS sequence"/>
</dbReference>
<evidence type="ECO:0000259" key="4">
    <source>
        <dbReference type="Pfam" id="PF00534"/>
    </source>
</evidence>
<evidence type="ECO:0000313" key="7">
    <source>
        <dbReference type="Proteomes" id="UP001597055"/>
    </source>
</evidence>
<keyword evidence="7" id="KW-1185">Reference proteome</keyword>
<comment type="caution">
    <text evidence="6">The sequence shown here is derived from an EMBL/GenBank/DDBJ whole genome shotgun (WGS) entry which is preliminary data.</text>
</comment>
<dbReference type="PANTHER" id="PTHR12526">
    <property type="entry name" value="GLYCOSYLTRANSFERASE"/>
    <property type="match status" value="1"/>
</dbReference>
<reference evidence="7" key="1">
    <citation type="journal article" date="2019" name="Int. J. Syst. Evol. Microbiol.">
        <title>The Global Catalogue of Microorganisms (GCM) 10K type strain sequencing project: providing services to taxonomists for standard genome sequencing and annotation.</title>
        <authorList>
            <consortium name="The Broad Institute Genomics Platform"/>
            <consortium name="The Broad Institute Genome Sequencing Center for Infectious Disease"/>
            <person name="Wu L."/>
            <person name="Ma J."/>
        </authorList>
    </citation>
    <scope>NUCLEOTIDE SEQUENCE [LARGE SCALE GENOMIC DNA]</scope>
    <source>
        <strain evidence="7">CCUG 54523</strain>
    </source>
</reference>
<dbReference type="Pfam" id="PF13439">
    <property type="entry name" value="Glyco_transf_4"/>
    <property type="match status" value="1"/>
</dbReference>